<dbReference type="SUPFAM" id="SSF56784">
    <property type="entry name" value="HAD-like"/>
    <property type="match status" value="1"/>
</dbReference>
<dbReference type="InterPro" id="IPR006379">
    <property type="entry name" value="HAD-SF_hydro_IIB"/>
</dbReference>
<dbReference type="Pfam" id="PF08282">
    <property type="entry name" value="Hydrolase_3"/>
    <property type="match status" value="1"/>
</dbReference>
<dbReference type="NCBIfam" id="TIGR01484">
    <property type="entry name" value="HAD-SF-IIB"/>
    <property type="match status" value="1"/>
</dbReference>
<comment type="caution">
    <text evidence="1">The sequence shown here is derived from an EMBL/GenBank/DDBJ whole genome shotgun (WGS) entry which is preliminary data.</text>
</comment>
<dbReference type="InterPro" id="IPR023214">
    <property type="entry name" value="HAD_sf"/>
</dbReference>
<name>A0A1E7G410_LACLC</name>
<evidence type="ECO:0000313" key="1">
    <source>
        <dbReference type="EMBL" id="OEU39708.1"/>
    </source>
</evidence>
<dbReference type="InterPro" id="IPR036412">
    <property type="entry name" value="HAD-like_sf"/>
</dbReference>
<dbReference type="GO" id="GO:0000287">
    <property type="term" value="F:magnesium ion binding"/>
    <property type="evidence" value="ECO:0007669"/>
    <property type="project" value="TreeGrafter"/>
</dbReference>
<dbReference type="Gene3D" id="3.40.50.1000">
    <property type="entry name" value="HAD superfamily/HAD-like"/>
    <property type="match status" value="1"/>
</dbReference>
<dbReference type="Proteomes" id="UP000176236">
    <property type="component" value="Chromosome"/>
</dbReference>
<dbReference type="EMBL" id="JMMZ01000019">
    <property type="protein sequence ID" value="OEU39708.1"/>
    <property type="molecule type" value="Genomic_DNA"/>
</dbReference>
<accession>A0A1E7G410</accession>
<dbReference type="RefSeq" id="WP_046124873.1">
    <property type="nucleotide sequence ID" value="NZ_CM007353.1"/>
</dbReference>
<dbReference type="PANTHER" id="PTHR10000:SF53">
    <property type="entry name" value="5-AMINO-6-(5-PHOSPHO-D-RIBITYLAMINO)URACIL PHOSPHATASE YBJI-RELATED"/>
    <property type="match status" value="1"/>
</dbReference>
<dbReference type="SFLD" id="SFLDG01140">
    <property type="entry name" value="C2.B:_Phosphomannomutase_and_P"/>
    <property type="match status" value="1"/>
</dbReference>
<dbReference type="GO" id="GO:0016791">
    <property type="term" value="F:phosphatase activity"/>
    <property type="evidence" value="ECO:0007669"/>
    <property type="project" value="TreeGrafter"/>
</dbReference>
<reference evidence="1" key="1">
    <citation type="journal article" date="2016" name="Appl. Microbiol. Biotechnol.">
        <title>Adhesion of the genome-sequenced Lactococcus lactis subsp. cremoris IBB477 strain is mediated by specific molecular determinants.</title>
        <authorList>
            <person name="Radziwill-Bienkowska J.M."/>
            <person name="Le D.T."/>
            <person name="Szczesny P."/>
            <person name="Duviau M.P."/>
            <person name="Aleksandrzak-Piekarczyk T."/>
            <person name="Loubiere P."/>
            <person name="Mercier-Bonin M."/>
            <person name="Bardowski J.K."/>
            <person name="Kowalczyk M."/>
        </authorList>
    </citation>
    <scope>NUCLEOTIDE SEQUENCE [LARGE SCALE GENOMIC DNA]</scope>
    <source>
        <strain evidence="1">IBB477</strain>
    </source>
</reference>
<dbReference type="GO" id="GO:0005829">
    <property type="term" value="C:cytosol"/>
    <property type="evidence" value="ECO:0007669"/>
    <property type="project" value="TreeGrafter"/>
</dbReference>
<gene>
    <name evidence="1" type="ORF">AJ89_06750</name>
</gene>
<protein>
    <submittedName>
        <fullName evidence="1">Hydrolase</fullName>
    </submittedName>
</protein>
<proteinExistence type="predicted"/>
<dbReference type="SFLD" id="SFLDS00003">
    <property type="entry name" value="Haloacid_Dehalogenase"/>
    <property type="match status" value="1"/>
</dbReference>
<dbReference type="AlphaFoldDB" id="A0A1E7G410"/>
<sequence>MIKLVLTDLDGTFLNKKGSFDQTYYEKIKTIMDQNNIAFAPCTGKQCERVEELFDTDISDNIWILGDSATRIKHKGKYIYESLLPNKLGIQIVEKLEEIASDHIIIACTPTAAYIKSTVSEEDTQKVKKSYALVKTQANLQDIEEDFVKITVFDQKLRAFESVKQLSNFESKAHIVASEAAWIDISNYNVHKGTTVQELQKILGVTKEETIAFGDGLNDIELLEAAGCSFAVNNAFEIVKEKADFITKSNEESGVLQTVEKLMILQK</sequence>
<organism evidence="1">
    <name type="scientific">Lactococcus cremoris subsp. cremoris IBB477</name>
    <dbReference type="NCBI Taxonomy" id="1449093"/>
    <lineage>
        <taxon>Bacteria</taxon>
        <taxon>Bacillati</taxon>
        <taxon>Bacillota</taxon>
        <taxon>Bacilli</taxon>
        <taxon>Lactobacillales</taxon>
        <taxon>Streptococcaceae</taxon>
        <taxon>Lactococcus</taxon>
        <taxon>Lactococcus cremoris subsp. cremoris</taxon>
    </lineage>
</organism>
<dbReference type="PANTHER" id="PTHR10000">
    <property type="entry name" value="PHOSPHOSERINE PHOSPHATASE"/>
    <property type="match status" value="1"/>
</dbReference>
<dbReference type="Gene3D" id="3.30.1240.10">
    <property type="match status" value="1"/>
</dbReference>
<keyword evidence="1" id="KW-0378">Hydrolase</keyword>